<proteinExistence type="predicted"/>
<reference evidence="9" key="1">
    <citation type="submission" date="2019-02" db="EMBL/GenBank/DDBJ databases">
        <authorList>
            <person name="Gruber-Vodicka R. H."/>
            <person name="Seah K. B. B."/>
        </authorList>
    </citation>
    <scope>NUCLEOTIDE SEQUENCE</scope>
    <source>
        <strain evidence="9">BECK_BZ163</strain>
        <strain evidence="11">BECK_BZ164</strain>
        <strain evidence="10">BECK_BZ165</strain>
    </source>
</reference>
<evidence type="ECO:0000256" key="6">
    <source>
        <dbReference type="ARBA" id="ARBA00023136"/>
    </source>
</evidence>
<dbReference type="Pfam" id="PF02665">
    <property type="entry name" value="Nitrate_red_gam"/>
    <property type="match status" value="1"/>
</dbReference>
<keyword evidence="6 7" id="KW-0472">Membrane</keyword>
<evidence type="ECO:0000256" key="7">
    <source>
        <dbReference type="SAM" id="Phobius"/>
    </source>
</evidence>
<evidence type="ECO:0000256" key="4">
    <source>
        <dbReference type="ARBA" id="ARBA00022989"/>
    </source>
</evidence>
<name>A0A450RUU6_9GAMM</name>
<feature type="transmembrane region" description="Helical" evidence="7">
    <location>
        <begin position="196"/>
        <end position="214"/>
    </location>
</feature>
<feature type="transmembrane region" description="Helical" evidence="7">
    <location>
        <begin position="6"/>
        <end position="28"/>
    </location>
</feature>
<dbReference type="InterPro" id="IPR036197">
    <property type="entry name" value="NarG-like_sf"/>
</dbReference>
<protein>
    <submittedName>
        <fullName evidence="9">Nitrate reductase gamma subunit</fullName>
    </submittedName>
</protein>
<evidence type="ECO:0000259" key="8">
    <source>
        <dbReference type="Pfam" id="PF02665"/>
    </source>
</evidence>
<dbReference type="EMBL" id="CAADFA010000002">
    <property type="protein sequence ID" value="VFJ43529.1"/>
    <property type="molecule type" value="Genomic_DNA"/>
</dbReference>
<keyword evidence="2" id="KW-1003">Cell membrane</keyword>
<evidence type="ECO:0000313" key="9">
    <source>
        <dbReference type="EMBL" id="VFJ42872.1"/>
    </source>
</evidence>
<comment type="subcellular location">
    <subcellularLocation>
        <location evidence="1">Cell membrane</location>
        <topology evidence="1">Multi-pass membrane protein</topology>
    </subcellularLocation>
</comment>
<dbReference type="AlphaFoldDB" id="A0A450RUU6"/>
<evidence type="ECO:0000256" key="2">
    <source>
        <dbReference type="ARBA" id="ARBA00022475"/>
    </source>
</evidence>
<accession>A0A450RUU6</accession>
<dbReference type="EMBL" id="CAADFL010000002">
    <property type="protein sequence ID" value="VFK05565.1"/>
    <property type="molecule type" value="Genomic_DNA"/>
</dbReference>
<feature type="transmembrane region" description="Helical" evidence="7">
    <location>
        <begin position="142"/>
        <end position="162"/>
    </location>
</feature>
<keyword evidence="3 7" id="KW-0812">Transmembrane</keyword>
<evidence type="ECO:0000256" key="3">
    <source>
        <dbReference type="ARBA" id="ARBA00022692"/>
    </source>
</evidence>
<dbReference type="GO" id="GO:0016491">
    <property type="term" value="F:oxidoreductase activity"/>
    <property type="evidence" value="ECO:0007669"/>
    <property type="project" value="UniProtKB-KW"/>
</dbReference>
<keyword evidence="5" id="KW-0560">Oxidoreductase</keyword>
<dbReference type="GO" id="GO:0005886">
    <property type="term" value="C:plasma membrane"/>
    <property type="evidence" value="ECO:0007669"/>
    <property type="project" value="UniProtKB-SubCell"/>
</dbReference>
<evidence type="ECO:0000256" key="1">
    <source>
        <dbReference type="ARBA" id="ARBA00004651"/>
    </source>
</evidence>
<feature type="domain" description="NarG-like" evidence="8">
    <location>
        <begin position="71"/>
        <end position="220"/>
    </location>
</feature>
<keyword evidence="4 7" id="KW-1133">Transmembrane helix</keyword>
<organism evidence="9">
    <name type="scientific">Candidatus Kentrum sp. FM</name>
    <dbReference type="NCBI Taxonomy" id="2126340"/>
    <lineage>
        <taxon>Bacteria</taxon>
        <taxon>Pseudomonadati</taxon>
        <taxon>Pseudomonadota</taxon>
        <taxon>Gammaproteobacteria</taxon>
        <taxon>Candidatus Kentrum</taxon>
    </lineage>
</organism>
<evidence type="ECO:0000313" key="10">
    <source>
        <dbReference type="EMBL" id="VFJ43529.1"/>
    </source>
</evidence>
<dbReference type="EMBL" id="CAADEZ010000002">
    <property type="protein sequence ID" value="VFJ42872.1"/>
    <property type="molecule type" value="Genomic_DNA"/>
</dbReference>
<dbReference type="InterPro" id="IPR023234">
    <property type="entry name" value="NarG-like_domain"/>
</dbReference>
<gene>
    <name evidence="9" type="ORF">BECKFM1743A_GA0114220_1000210</name>
    <name evidence="11" type="ORF">BECKFM1743B_GA0114221_1000210</name>
    <name evidence="10" type="ORF">BECKFM1743C_GA0114222_1000210</name>
</gene>
<sequence length="265" mass="30001">MSALTITYMFLFYGASLVFVAGLLYRILKYVIAPAPLKIPTTPAPLSRGGVFLRLFWEVVLFRSLFRSAKWIWLFGWMFHLALFVVLLRHLRYFTDPVWVPVELFQPFGVYAGFVMAVGLVALWMRRFFVARVRYVSAVSDHFILALLVAIIASGLVMKYVVHTDVVALKEFTLGIVYFDFPFSLPGTGEGETPNIALLVHLFLVAVLMFLFPFSKLLHAPGLFFCPTRNQVDNPRAEPGLRSHGSRHVARWALKSGESVREPGV</sequence>
<evidence type="ECO:0000256" key="5">
    <source>
        <dbReference type="ARBA" id="ARBA00023002"/>
    </source>
</evidence>
<dbReference type="Gene3D" id="1.20.950.20">
    <property type="entry name" value="Transmembrane di-heme cytochromes, Chain C"/>
    <property type="match status" value="1"/>
</dbReference>
<feature type="transmembrane region" description="Helical" evidence="7">
    <location>
        <begin position="108"/>
        <end position="130"/>
    </location>
</feature>
<dbReference type="SUPFAM" id="SSF103501">
    <property type="entry name" value="Respiratory nitrate reductase 1 gamma chain"/>
    <property type="match status" value="1"/>
</dbReference>
<feature type="transmembrane region" description="Helical" evidence="7">
    <location>
        <begin position="71"/>
        <end position="88"/>
    </location>
</feature>
<evidence type="ECO:0000313" key="11">
    <source>
        <dbReference type="EMBL" id="VFK05565.1"/>
    </source>
</evidence>